<dbReference type="KEGG" id="mmav:RE476_11475"/>
<protein>
    <submittedName>
        <fullName evidence="3">PhzF family phenazine biosynthesis protein</fullName>
    </submittedName>
</protein>
<keyword evidence="2" id="KW-0413">Isomerase</keyword>
<dbReference type="GO" id="GO:0005737">
    <property type="term" value="C:cytoplasm"/>
    <property type="evidence" value="ECO:0007669"/>
    <property type="project" value="TreeGrafter"/>
</dbReference>
<dbReference type="Pfam" id="PF02567">
    <property type="entry name" value="PhzC-PhzF"/>
    <property type="match status" value="1"/>
</dbReference>
<evidence type="ECO:0000256" key="1">
    <source>
        <dbReference type="ARBA" id="ARBA00008270"/>
    </source>
</evidence>
<dbReference type="GeneID" id="84230770"/>
<organism evidence="3 4">
    <name type="scientific">Methanolobus mangrovi</name>
    <dbReference type="NCBI Taxonomy" id="3072977"/>
    <lineage>
        <taxon>Archaea</taxon>
        <taxon>Methanobacteriati</taxon>
        <taxon>Methanobacteriota</taxon>
        <taxon>Stenosarchaea group</taxon>
        <taxon>Methanomicrobia</taxon>
        <taxon>Methanosarcinales</taxon>
        <taxon>Methanosarcinaceae</taxon>
        <taxon>Methanolobus</taxon>
    </lineage>
</organism>
<reference evidence="3" key="1">
    <citation type="submission" date="2023-08" db="EMBL/GenBank/DDBJ databases">
        <title>Methanolobus mangrovi sp. nov. and Methanolobus sediminis sp. nov, two novel methylotrophic methanogens isolated from mangrove sediments in China.</title>
        <authorList>
            <person name="Zhou J."/>
        </authorList>
    </citation>
    <scope>NUCLEOTIDE SEQUENCE</scope>
    <source>
        <strain evidence="3">FTZ2</strain>
    </source>
</reference>
<evidence type="ECO:0000313" key="4">
    <source>
        <dbReference type="Proteomes" id="UP001183006"/>
    </source>
</evidence>
<keyword evidence="4" id="KW-1185">Reference proteome</keyword>
<sequence>MTRIYQVDAFTDKLFHGNPAGVCILEEPADDKWMQNVAKEMNLSETAFLYPENDGYNLRWFAPDAEVNLCGHATLASAHVLWEKGYTGKDEILKFFTKSGLLTAELKEKWIELDFPTLHEEISEAPTGLIEALGIEPKYVGRNAFDYIVEVVSEEDVRSIVPDLPKLSKVTTRGVIVTALANSEDYDFISRLFAPAIGIPEDPVTGSAHCCLGPYWMKKLGKSSFNAYQASARGGFLKVQVKGERVILSGKAVTVLEGEILAQQ</sequence>
<evidence type="ECO:0000256" key="2">
    <source>
        <dbReference type="ARBA" id="ARBA00023235"/>
    </source>
</evidence>
<dbReference type="PANTHER" id="PTHR13774:SF17">
    <property type="entry name" value="PHENAZINE BIOSYNTHESIS-LIKE DOMAIN-CONTAINING PROTEIN"/>
    <property type="match status" value="1"/>
</dbReference>
<evidence type="ECO:0000313" key="3">
    <source>
        <dbReference type="EMBL" id="WMW21977.1"/>
    </source>
</evidence>
<dbReference type="AlphaFoldDB" id="A0AA51YGG2"/>
<dbReference type="InterPro" id="IPR003719">
    <property type="entry name" value="Phenazine_PhzF-like"/>
</dbReference>
<dbReference type="EMBL" id="CP133594">
    <property type="protein sequence ID" value="WMW21977.1"/>
    <property type="molecule type" value="Genomic_DNA"/>
</dbReference>
<dbReference type="PIRSF" id="PIRSF016184">
    <property type="entry name" value="PhzC_PhzF"/>
    <property type="match status" value="1"/>
</dbReference>
<comment type="similarity">
    <text evidence="1">Belongs to the PhzF family.</text>
</comment>
<dbReference type="RefSeq" id="WP_309307770.1">
    <property type="nucleotide sequence ID" value="NZ_CP133594.1"/>
</dbReference>
<dbReference type="PANTHER" id="PTHR13774">
    <property type="entry name" value="PHENAZINE BIOSYNTHESIS PROTEIN"/>
    <property type="match status" value="1"/>
</dbReference>
<name>A0AA51YGG2_9EURY</name>
<gene>
    <name evidence="3" type="ORF">RE476_11475</name>
</gene>
<dbReference type="SUPFAM" id="SSF54506">
    <property type="entry name" value="Diaminopimelate epimerase-like"/>
    <property type="match status" value="1"/>
</dbReference>
<dbReference type="Proteomes" id="UP001183006">
    <property type="component" value="Chromosome"/>
</dbReference>
<dbReference type="NCBIfam" id="TIGR00654">
    <property type="entry name" value="PhzF_family"/>
    <property type="match status" value="1"/>
</dbReference>
<proteinExistence type="inferred from homology"/>
<dbReference type="Gene3D" id="3.10.310.10">
    <property type="entry name" value="Diaminopimelate Epimerase, Chain A, domain 1"/>
    <property type="match status" value="2"/>
</dbReference>
<accession>A0AA51YGG2</accession>
<dbReference type="GO" id="GO:0016853">
    <property type="term" value="F:isomerase activity"/>
    <property type="evidence" value="ECO:0007669"/>
    <property type="project" value="UniProtKB-KW"/>
</dbReference>